<accession>A0A2H9TIV2</accession>
<dbReference type="PANTHER" id="PTHR12203:SF35">
    <property type="entry name" value="PROTEIN O-GLUCOSYLTRANSFERASE 1"/>
    <property type="match status" value="1"/>
</dbReference>
<keyword evidence="2 5" id="KW-0808">Transferase</keyword>
<name>A0A2H9TIV2_9FUNG</name>
<evidence type="ECO:0000256" key="2">
    <source>
        <dbReference type="ARBA" id="ARBA00022679"/>
    </source>
</evidence>
<reference evidence="5 6" key="1">
    <citation type="submission" date="2016-10" db="EMBL/GenBank/DDBJ databases">
        <title>The genome of Paramicrosporidium saccamoebae is the missing link in understanding Cryptomycota and Microsporidia evolution.</title>
        <authorList>
            <person name="Quandt C.A."/>
            <person name="Beaudet D."/>
            <person name="Corsaro D."/>
            <person name="Michel R."/>
            <person name="Corradi N."/>
            <person name="James T."/>
        </authorList>
    </citation>
    <scope>NUCLEOTIDE SEQUENCE [LARGE SCALE GENOMIC DNA]</scope>
    <source>
        <strain evidence="5 6">KSL3</strain>
    </source>
</reference>
<dbReference type="PANTHER" id="PTHR12203">
    <property type="entry name" value="KDEL LYS-ASP-GLU-LEU CONTAINING - RELATED"/>
    <property type="match status" value="1"/>
</dbReference>
<keyword evidence="3" id="KW-0472">Membrane</keyword>
<comment type="similarity">
    <text evidence="1">Belongs to the glycosyltransferase 90 family.</text>
</comment>
<protein>
    <submittedName>
        <fullName evidence="5">Glycosyltransferase family 90 protein</fullName>
    </submittedName>
</protein>
<comment type="caution">
    <text evidence="5">The sequence shown here is derived from an EMBL/GenBank/DDBJ whole genome shotgun (WGS) entry which is preliminary data.</text>
</comment>
<proteinExistence type="inferred from homology"/>
<evidence type="ECO:0000313" key="5">
    <source>
        <dbReference type="EMBL" id="PJF17689.1"/>
    </source>
</evidence>
<sequence>MSFPIHGIPKHLSLIIFSCALTLIILLNIPQTNPQIKPHASPRSEPAVDLSNLADDESENIKIVYDSGTEKIKSPGELQARSRLAQALPKTLPPAAVVLPESQANVTMYRPSYFHLPDLTVKEAYRGLIKQYLAPWKGLEDKAIPAVKVTQRMLATMEYAYKGGGFRVRICNNKVYFRKLVHWKQTYRTQRMLWYLRLLYEILKKDKLLSEKTMQKGLDFVIYVGDGAKVASDTFTTEAGFPLFSLRTSMLHIDIPIPDPVQHGSNGQYKWTEAGKTVPWENRKPQLMFRGRGSCLKMQADNWHFCNRVRLQQLSRQFPDDIDAGIIQWNQIYKAGKMVIPPASIEEIERSTGLKTVEPMDFDNQSHYKYIIDVDGGLGSSRKPGILSSGSLLFSSESPWYTYYEPMMEPYKHYIPVDRWLRNLPETVKWAQANDEHAKTIMENGRKFEAKFLTVASSKQYMALLLDEYAGLLAEDVPGDAKVEVDYCLNMGNQDIENGPMGCSQGWILYNDHEVPDEITCDRRGR</sequence>
<dbReference type="GO" id="GO:0016740">
    <property type="term" value="F:transferase activity"/>
    <property type="evidence" value="ECO:0007669"/>
    <property type="project" value="UniProtKB-KW"/>
</dbReference>
<dbReference type="OrthoDB" id="2012053at2759"/>
<dbReference type="Proteomes" id="UP000240830">
    <property type="component" value="Unassembled WGS sequence"/>
</dbReference>
<gene>
    <name evidence="5" type="ORF">PSACC_02491</name>
</gene>
<evidence type="ECO:0000259" key="4">
    <source>
        <dbReference type="SMART" id="SM00672"/>
    </source>
</evidence>
<evidence type="ECO:0000256" key="3">
    <source>
        <dbReference type="SAM" id="Phobius"/>
    </source>
</evidence>
<evidence type="ECO:0000256" key="1">
    <source>
        <dbReference type="ARBA" id="ARBA00010118"/>
    </source>
</evidence>
<keyword evidence="3" id="KW-1133">Transmembrane helix</keyword>
<feature type="domain" description="Glycosyl transferase CAP10" evidence="4">
    <location>
        <begin position="218"/>
        <end position="476"/>
    </location>
</feature>
<feature type="transmembrane region" description="Helical" evidence="3">
    <location>
        <begin position="12"/>
        <end position="29"/>
    </location>
</feature>
<keyword evidence="6" id="KW-1185">Reference proteome</keyword>
<organism evidence="5 6">
    <name type="scientific">Paramicrosporidium saccamoebae</name>
    <dbReference type="NCBI Taxonomy" id="1246581"/>
    <lineage>
        <taxon>Eukaryota</taxon>
        <taxon>Fungi</taxon>
        <taxon>Fungi incertae sedis</taxon>
        <taxon>Cryptomycota</taxon>
        <taxon>Cryptomycota incertae sedis</taxon>
        <taxon>Paramicrosporidium</taxon>
    </lineage>
</organism>
<dbReference type="EMBL" id="MTSL01000166">
    <property type="protein sequence ID" value="PJF17689.1"/>
    <property type="molecule type" value="Genomic_DNA"/>
</dbReference>
<dbReference type="InterPro" id="IPR006598">
    <property type="entry name" value="CAP10"/>
</dbReference>
<dbReference type="InterPro" id="IPR051091">
    <property type="entry name" value="O-Glucosyltr/Glycosyltrsf_90"/>
</dbReference>
<dbReference type="SMART" id="SM00672">
    <property type="entry name" value="CAP10"/>
    <property type="match status" value="1"/>
</dbReference>
<dbReference type="AlphaFoldDB" id="A0A2H9TIV2"/>
<evidence type="ECO:0000313" key="6">
    <source>
        <dbReference type="Proteomes" id="UP000240830"/>
    </source>
</evidence>
<dbReference type="Pfam" id="PF05686">
    <property type="entry name" value="Glyco_transf_90"/>
    <property type="match status" value="1"/>
</dbReference>
<keyword evidence="3" id="KW-0812">Transmembrane</keyword>